<protein>
    <submittedName>
        <fullName evidence="3">Uncharacterized protein</fullName>
    </submittedName>
</protein>
<feature type="compositionally biased region" description="Basic residues" evidence="1">
    <location>
        <begin position="152"/>
        <end position="161"/>
    </location>
</feature>
<evidence type="ECO:0000256" key="2">
    <source>
        <dbReference type="SAM" id="SignalP"/>
    </source>
</evidence>
<comment type="caution">
    <text evidence="3">The sequence shown here is derived from an EMBL/GenBank/DDBJ whole genome shotgun (WGS) entry which is preliminary data.</text>
</comment>
<dbReference type="EMBL" id="JANCYW010000014">
    <property type="protein sequence ID" value="KAK4537874.1"/>
    <property type="molecule type" value="Genomic_DNA"/>
</dbReference>
<name>A0AAV9J0M2_CYACA</name>
<feature type="region of interest" description="Disordered" evidence="1">
    <location>
        <begin position="136"/>
        <end position="161"/>
    </location>
</feature>
<evidence type="ECO:0000256" key="1">
    <source>
        <dbReference type="SAM" id="MobiDB-lite"/>
    </source>
</evidence>
<keyword evidence="2" id="KW-0732">Signal</keyword>
<evidence type="ECO:0000313" key="3">
    <source>
        <dbReference type="EMBL" id="KAK4537874.1"/>
    </source>
</evidence>
<evidence type="ECO:0000313" key="4">
    <source>
        <dbReference type="Proteomes" id="UP001301350"/>
    </source>
</evidence>
<feature type="compositionally biased region" description="Low complexity" evidence="1">
    <location>
        <begin position="77"/>
        <end position="88"/>
    </location>
</feature>
<feature type="chain" id="PRO_5043843979" evidence="2">
    <location>
        <begin position="24"/>
        <end position="161"/>
    </location>
</feature>
<accession>A0AAV9J0M2</accession>
<dbReference type="AlphaFoldDB" id="A0AAV9J0M2"/>
<keyword evidence="4" id="KW-1185">Reference proteome</keyword>
<proteinExistence type="predicted"/>
<dbReference type="Proteomes" id="UP001301350">
    <property type="component" value="Unassembled WGS sequence"/>
</dbReference>
<organism evidence="3 4">
    <name type="scientific">Cyanidium caldarium</name>
    <name type="common">Red alga</name>
    <dbReference type="NCBI Taxonomy" id="2771"/>
    <lineage>
        <taxon>Eukaryota</taxon>
        <taxon>Rhodophyta</taxon>
        <taxon>Bangiophyceae</taxon>
        <taxon>Cyanidiales</taxon>
        <taxon>Cyanidiaceae</taxon>
        <taxon>Cyanidium</taxon>
    </lineage>
</organism>
<feature type="region of interest" description="Disordered" evidence="1">
    <location>
        <begin position="42"/>
        <end position="88"/>
    </location>
</feature>
<sequence>MPYPRRRHHRLLTFTSSSSPVLFVPWLVLLCAERALKNAAAHERGKQDTGPADPSTCAPNPHVWELDGEEKRPRTAKPPLAASVASAAPPLRLEALGTRYQDGRYGQCVHCGQPLAIPGLGQSYCVSCGRWVPPVLDTDPELGDGDTLSVPKPRRSRSKKT</sequence>
<reference evidence="3 4" key="1">
    <citation type="submission" date="2022-07" db="EMBL/GenBank/DDBJ databases">
        <title>Genome-wide signatures of adaptation to extreme environments.</title>
        <authorList>
            <person name="Cho C.H."/>
            <person name="Yoon H.S."/>
        </authorList>
    </citation>
    <scope>NUCLEOTIDE SEQUENCE [LARGE SCALE GENOMIC DNA]</scope>
    <source>
        <strain evidence="3 4">DBV 063 E5</strain>
    </source>
</reference>
<feature type="signal peptide" evidence="2">
    <location>
        <begin position="1"/>
        <end position="23"/>
    </location>
</feature>
<gene>
    <name evidence="3" type="ORF">CDCA_CDCA14G3899</name>
</gene>